<dbReference type="CDD" id="cd01948">
    <property type="entry name" value="EAL"/>
    <property type="match status" value="1"/>
</dbReference>
<dbReference type="InterPro" id="IPR029787">
    <property type="entry name" value="Nucleotide_cyclase"/>
</dbReference>
<sequence length="425" mass="45543">MIESTPAVQTTNAADRDGFLQGIDMALRASERQRGGFAVLKVEVGGAAEQAVANVGEAITAIRANVRLNDMVAMLGPREFAVLLAVGSEGGAQRVAGKITESLVAACGGIAAQDVAIGIAIYPTHGTSRDQLLRAADGAQYQARRNRRGIVMATRDETPVDDDEPLSVPMRPDLSKRIGSAVTQNEFLLRYQPVAELGSGRLLSAEALVRWRHPELGLLPPAEFLYLAERDGTIDTLSLKFVEYAMMQARAWRDGGSNLPISVNLPATTLQHPELESALVGRLHSMALPPDSLTIELRDDQLTRLSAAAMKNIFMLANAGVRIAIDDFGRGAASLLALRDLPVHEIKIDPCFIQSVAASRADAAIVASLIGLCRDLGRRVIAKGIETQAVCNRLLELGCEGGQGFHFSKPLEAEALPDWRGQPYG</sequence>
<dbReference type="SMART" id="SM00052">
    <property type="entry name" value="EAL"/>
    <property type="match status" value="1"/>
</dbReference>
<dbReference type="RefSeq" id="WP_327598896.1">
    <property type="nucleotide sequence ID" value="NZ_JAYXHS010000001.1"/>
</dbReference>
<evidence type="ECO:0000259" key="1">
    <source>
        <dbReference type="PROSITE" id="PS50883"/>
    </source>
</evidence>
<dbReference type="Pfam" id="PF00990">
    <property type="entry name" value="GGDEF"/>
    <property type="match status" value="1"/>
</dbReference>
<reference evidence="3 4" key="1">
    <citation type="submission" date="2024-01" db="EMBL/GenBank/DDBJ databases">
        <title>Uliginosibacterium soil sp. nov.</title>
        <authorList>
            <person name="Lv Y."/>
        </authorList>
    </citation>
    <scope>NUCLEOTIDE SEQUENCE [LARGE SCALE GENOMIC DNA]</scope>
    <source>
        <strain evidence="3 4">H3</strain>
    </source>
</reference>
<dbReference type="SUPFAM" id="SSF55073">
    <property type="entry name" value="Nucleotide cyclase"/>
    <property type="match status" value="1"/>
</dbReference>
<evidence type="ECO:0000259" key="2">
    <source>
        <dbReference type="PROSITE" id="PS50887"/>
    </source>
</evidence>
<keyword evidence="4" id="KW-1185">Reference proteome</keyword>
<dbReference type="Pfam" id="PF00563">
    <property type="entry name" value="EAL"/>
    <property type="match status" value="1"/>
</dbReference>
<dbReference type="GO" id="GO:0071111">
    <property type="term" value="F:cyclic-guanylate-specific phosphodiesterase activity"/>
    <property type="evidence" value="ECO:0007669"/>
    <property type="project" value="UniProtKB-EC"/>
</dbReference>
<feature type="domain" description="GGDEF" evidence="2">
    <location>
        <begin position="35"/>
        <end position="156"/>
    </location>
</feature>
<dbReference type="InterPro" id="IPR001633">
    <property type="entry name" value="EAL_dom"/>
</dbReference>
<name>A0ABU6K202_9RHOO</name>
<keyword evidence="3" id="KW-0378">Hydrolase</keyword>
<dbReference type="PROSITE" id="PS50887">
    <property type="entry name" value="GGDEF"/>
    <property type="match status" value="1"/>
</dbReference>
<dbReference type="PANTHER" id="PTHR33121:SF79">
    <property type="entry name" value="CYCLIC DI-GMP PHOSPHODIESTERASE PDED-RELATED"/>
    <property type="match status" value="1"/>
</dbReference>
<dbReference type="InterPro" id="IPR035919">
    <property type="entry name" value="EAL_sf"/>
</dbReference>
<gene>
    <name evidence="3" type="ORF">VVD49_09470</name>
</gene>
<dbReference type="Gene3D" id="3.30.70.270">
    <property type="match status" value="1"/>
</dbReference>
<dbReference type="Proteomes" id="UP001331561">
    <property type="component" value="Unassembled WGS sequence"/>
</dbReference>
<proteinExistence type="predicted"/>
<evidence type="ECO:0000313" key="4">
    <source>
        <dbReference type="Proteomes" id="UP001331561"/>
    </source>
</evidence>
<evidence type="ECO:0000313" key="3">
    <source>
        <dbReference type="EMBL" id="MEC5385953.1"/>
    </source>
</evidence>
<dbReference type="InterPro" id="IPR050706">
    <property type="entry name" value="Cyclic-di-GMP_PDE-like"/>
</dbReference>
<dbReference type="InterPro" id="IPR000160">
    <property type="entry name" value="GGDEF_dom"/>
</dbReference>
<dbReference type="InterPro" id="IPR043128">
    <property type="entry name" value="Rev_trsase/Diguanyl_cyclase"/>
</dbReference>
<comment type="caution">
    <text evidence="3">The sequence shown here is derived from an EMBL/GenBank/DDBJ whole genome shotgun (WGS) entry which is preliminary data.</text>
</comment>
<accession>A0ABU6K202</accession>
<protein>
    <submittedName>
        <fullName evidence="3">GGDEF domain-containing phosphodiesterase</fullName>
        <ecNumber evidence="3">3.1.4.52</ecNumber>
    </submittedName>
</protein>
<dbReference type="PROSITE" id="PS50883">
    <property type="entry name" value="EAL"/>
    <property type="match status" value="1"/>
</dbReference>
<dbReference type="Gene3D" id="3.20.20.450">
    <property type="entry name" value="EAL domain"/>
    <property type="match status" value="1"/>
</dbReference>
<dbReference type="EMBL" id="JAYXHS010000001">
    <property type="protein sequence ID" value="MEC5385953.1"/>
    <property type="molecule type" value="Genomic_DNA"/>
</dbReference>
<dbReference type="SUPFAM" id="SSF141868">
    <property type="entry name" value="EAL domain-like"/>
    <property type="match status" value="1"/>
</dbReference>
<dbReference type="PANTHER" id="PTHR33121">
    <property type="entry name" value="CYCLIC DI-GMP PHOSPHODIESTERASE PDEF"/>
    <property type="match status" value="1"/>
</dbReference>
<organism evidence="3 4">
    <name type="scientific">Uliginosibacterium silvisoli</name>
    <dbReference type="NCBI Taxonomy" id="3114758"/>
    <lineage>
        <taxon>Bacteria</taxon>
        <taxon>Pseudomonadati</taxon>
        <taxon>Pseudomonadota</taxon>
        <taxon>Betaproteobacteria</taxon>
        <taxon>Rhodocyclales</taxon>
        <taxon>Zoogloeaceae</taxon>
        <taxon>Uliginosibacterium</taxon>
    </lineage>
</organism>
<dbReference type="SMART" id="SM00267">
    <property type="entry name" value="GGDEF"/>
    <property type="match status" value="1"/>
</dbReference>
<dbReference type="EC" id="3.1.4.52" evidence="3"/>
<feature type="domain" description="EAL" evidence="1">
    <location>
        <begin position="171"/>
        <end position="424"/>
    </location>
</feature>